<evidence type="ECO:0000313" key="1">
    <source>
        <dbReference type="EMBL" id="KAK1939970.1"/>
    </source>
</evidence>
<proteinExistence type="predicted"/>
<protein>
    <submittedName>
        <fullName evidence="1">Uncharacterized protein</fullName>
    </submittedName>
</protein>
<reference evidence="1" key="1">
    <citation type="submission" date="2023-08" db="EMBL/GenBank/DDBJ databases">
        <title>Reference Genome Resource for the Citrus Pathogen Phytophthora citrophthora.</title>
        <authorList>
            <person name="Moller H."/>
            <person name="Coetzee B."/>
            <person name="Rose L.J."/>
            <person name="Van Niekerk J.M."/>
        </authorList>
    </citation>
    <scope>NUCLEOTIDE SEQUENCE</scope>
    <source>
        <strain evidence="1">STE-U-9442</strain>
    </source>
</reference>
<dbReference type="EMBL" id="JASMQC010000015">
    <property type="protein sequence ID" value="KAK1939970.1"/>
    <property type="molecule type" value="Genomic_DNA"/>
</dbReference>
<keyword evidence="3" id="KW-1185">Reference proteome</keyword>
<name>A0AAD9GK90_9STRA</name>
<gene>
    <name evidence="1" type="ORF">P3T76_008293</name>
    <name evidence="2" type="ORF">P3T76_008301</name>
</gene>
<dbReference type="AlphaFoldDB" id="A0AAD9GK90"/>
<accession>A0AAD9GK90</accession>
<dbReference type="EMBL" id="JASMQC010000015">
    <property type="protein sequence ID" value="KAK1939978.1"/>
    <property type="molecule type" value="Genomic_DNA"/>
</dbReference>
<dbReference type="Proteomes" id="UP001259832">
    <property type="component" value="Unassembled WGS sequence"/>
</dbReference>
<evidence type="ECO:0000313" key="2">
    <source>
        <dbReference type="EMBL" id="KAK1939978.1"/>
    </source>
</evidence>
<evidence type="ECO:0000313" key="3">
    <source>
        <dbReference type="Proteomes" id="UP001259832"/>
    </source>
</evidence>
<sequence>MANVAVVVGSNDVGSNFERYLPPHTSTTATWRHVVVLDEGVVINASTCLSQPNHEVSHVDPRRSRSKILIVEYVPVINELLDILLSDEVQTDASTC</sequence>
<comment type="caution">
    <text evidence="1">The sequence shown here is derived from an EMBL/GenBank/DDBJ whole genome shotgun (WGS) entry which is preliminary data.</text>
</comment>
<organism evidence="1 3">
    <name type="scientific">Phytophthora citrophthora</name>
    <dbReference type="NCBI Taxonomy" id="4793"/>
    <lineage>
        <taxon>Eukaryota</taxon>
        <taxon>Sar</taxon>
        <taxon>Stramenopiles</taxon>
        <taxon>Oomycota</taxon>
        <taxon>Peronosporomycetes</taxon>
        <taxon>Peronosporales</taxon>
        <taxon>Peronosporaceae</taxon>
        <taxon>Phytophthora</taxon>
    </lineage>
</organism>